<comment type="caution">
    <text evidence="3">The sequence shown here is derived from an EMBL/GenBank/DDBJ whole genome shotgun (WGS) entry which is preliminary data.</text>
</comment>
<protein>
    <submittedName>
        <fullName evidence="3">Peptidase M14</fullName>
    </submittedName>
</protein>
<dbReference type="SUPFAM" id="SSF52317">
    <property type="entry name" value="Class I glutamine amidotransferase-like"/>
    <property type="match status" value="1"/>
</dbReference>
<dbReference type="Gene3D" id="3.40.50.880">
    <property type="match status" value="1"/>
</dbReference>
<dbReference type="GO" id="GO:0008270">
    <property type="term" value="F:zinc ion binding"/>
    <property type="evidence" value="ECO:0007669"/>
    <property type="project" value="InterPro"/>
</dbReference>
<accession>A0AA94JEF8</accession>
<dbReference type="RefSeq" id="WP_105306266.1">
    <property type="nucleotide sequence ID" value="NZ_PIPS01000001.1"/>
</dbReference>
<dbReference type="InterPro" id="IPR029062">
    <property type="entry name" value="Class_I_gatase-like"/>
</dbReference>
<dbReference type="CDD" id="cd06238">
    <property type="entry name" value="M14-like"/>
    <property type="match status" value="1"/>
</dbReference>
<dbReference type="Gene3D" id="3.40.630.10">
    <property type="entry name" value="Zn peptidases"/>
    <property type="match status" value="1"/>
</dbReference>
<evidence type="ECO:0000313" key="4">
    <source>
        <dbReference type="Proteomes" id="UP000286680"/>
    </source>
</evidence>
<feature type="chain" id="PRO_5041704161" evidence="1">
    <location>
        <begin position="24"/>
        <end position="878"/>
    </location>
</feature>
<feature type="signal peptide" evidence="1">
    <location>
        <begin position="1"/>
        <end position="23"/>
    </location>
</feature>
<dbReference type="GO" id="GO:0006508">
    <property type="term" value="P:proteolysis"/>
    <property type="evidence" value="ECO:0007669"/>
    <property type="project" value="InterPro"/>
</dbReference>
<name>A0AA94JEF8_9GAMM</name>
<evidence type="ECO:0000259" key="2">
    <source>
        <dbReference type="SMART" id="SM00631"/>
    </source>
</evidence>
<proteinExistence type="predicted"/>
<dbReference type="SMART" id="SM00631">
    <property type="entry name" value="Zn_pept"/>
    <property type="match status" value="1"/>
</dbReference>
<keyword evidence="4" id="KW-1185">Reference proteome</keyword>
<dbReference type="Pfam" id="PF00246">
    <property type="entry name" value="Peptidase_M14"/>
    <property type="match status" value="1"/>
</dbReference>
<dbReference type="Proteomes" id="UP000286680">
    <property type="component" value="Unassembled WGS sequence"/>
</dbReference>
<dbReference type="InterPro" id="IPR000834">
    <property type="entry name" value="Peptidase_M14"/>
</dbReference>
<sequence>MLRKLVRGISAIALVSVALPSLAATKDLSYYLPTDVTYDPSITKPSEILGHEVGEWHARHDLIVRYMEVLAEESDRITFEVTGRTHEQRPLVLLTVTAPENHRNIDDVRERHLAAADPDRDADPDNTPLVMYMGYSIHGDESSGSNAALVFAYYLAAAQGEAIEQVLADSVILLDPSFNPDGLARFAQWANQHRGQNLVADPEHREHVQPFVRGRVNHYWFDMNRDWLLLQHPESRARVANFQKWKPNVLTDFHEMGTNSTFFFQPGIPSRKNPITPDENVRLTEILAAEHADSLDEFGNLYYTEESFDDFYYGKGSTYPDVQGAVGILFEQASSRGHLQDSVNGEVEFPFTIRNQFITSLSTIYGAHKNKARFIQFQEDTYDRWMEMGDDANFDGYLIGDSSDANRLEGLLDILKQHDIKAYRVEKTIETDGKRYEAGRSYFIPAEQPQFGLIQGIFSTRKSFPDNTFYDVSGWTLPLAFNLQFSQYRGRISLADQAWDAPQRETLTLAEDAYAYAFDWNDYLAPGLLQSLLEQDIHARQSFKPLSVETPNGLKQLSAGSIVVTRAYQQHDWADVQQVLADEAAQRQIAVVSIESGLTPEGIDLGSRNIQPVEEPSVMMLTGDGVNLYEAGEAWYYFDRHVGIPVSMVDTDRLARVNLNNYSHILLVDGSYYTLGEREQQQLQQWVNQGGVIIGQQGGAEWLAKNDLLRAQWVAEETFEEAFDSTGLSYGERDDFYAKRRVAGAIFNMDVDTSHPLLFGFPRGSMPVFKDELNAMEVPQSPFISVARYNQQQPLLSGYADERNQNVLKGKSNIVAHRLGAGHVIGFADNVNFRAFFWGTAKLLSNAVYLAPAIEAYAKPIEDKKAADEAAAEAAHAH</sequence>
<reference evidence="4" key="1">
    <citation type="journal article" date="2018" name="Front. Microbiol.">
        <title>Genome-Based Analysis Reveals the Taxonomy and Diversity of the Family Idiomarinaceae.</title>
        <authorList>
            <person name="Liu Y."/>
            <person name="Lai Q."/>
            <person name="Shao Z."/>
        </authorList>
    </citation>
    <scope>NUCLEOTIDE SEQUENCE [LARGE SCALE GENOMIC DNA]</scope>
    <source>
        <strain evidence="4">SN-14</strain>
    </source>
</reference>
<dbReference type="EMBL" id="PIPS01000001">
    <property type="protein sequence ID" value="RUO44596.1"/>
    <property type="molecule type" value="Genomic_DNA"/>
</dbReference>
<evidence type="ECO:0000256" key="1">
    <source>
        <dbReference type="SAM" id="SignalP"/>
    </source>
</evidence>
<gene>
    <name evidence="3" type="ORF">CWE23_00735</name>
</gene>
<organism evidence="3 4">
    <name type="scientific">Idiomarina aquatica</name>
    <dbReference type="NCBI Taxonomy" id="1327752"/>
    <lineage>
        <taxon>Bacteria</taxon>
        <taxon>Pseudomonadati</taxon>
        <taxon>Pseudomonadota</taxon>
        <taxon>Gammaproteobacteria</taxon>
        <taxon>Alteromonadales</taxon>
        <taxon>Idiomarinaceae</taxon>
        <taxon>Idiomarina</taxon>
    </lineage>
</organism>
<evidence type="ECO:0000313" key="3">
    <source>
        <dbReference type="EMBL" id="RUO44596.1"/>
    </source>
</evidence>
<dbReference type="AlphaFoldDB" id="A0AA94JEF8"/>
<feature type="domain" description="Peptidase M14" evidence="2">
    <location>
        <begin position="57"/>
        <end position="341"/>
    </location>
</feature>
<keyword evidence="1" id="KW-0732">Signal</keyword>
<dbReference type="GO" id="GO:0004181">
    <property type="term" value="F:metallocarboxypeptidase activity"/>
    <property type="evidence" value="ECO:0007669"/>
    <property type="project" value="InterPro"/>
</dbReference>
<dbReference type="SUPFAM" id="SSF53187">
    <property type="entry name" value="Zn-dependent exopeptidases"/>
    <property type="match status" value="1"/>
</dbReference>